<feature type="non-terminal residue" evidence="5">
    <location>
        <position position="95"/>
    </location>
</feature>
<evidence type="ECO:0000259" key="4">
    <source>
        <dbReference type="PROSITE" id="PS51669"/>
    </source>
</evidence>
<comment type="caution">
    <text evidence="5">The sequence shown here is derived from an EMBL/GenBank/DDBJ whole genome shotgun (WGS) entry which is preliminary data.</text>
</comment>
<dbReference type="EC" id="1.-.-.-" evidence="5"/>
<sequence>MTTSNLDRRDFLKVLGISGAAATLAGCGHTSIESGVEEVMSYVHPQDFVVPGIGVFYASTCAQCGSGCGIMGKVREGRVLKLEGNPESGISGGKI</sequence>
<reference evidence="5" key="1">
    <citation type="submission" date="2013-08" db="EMBL/GenBank/DDBJ databases">
        <authorList>
            <person name="Mendez C."/>
            <person name="Richter M."/>
            <person name="Ferrer M."/>
            <person name="Sanchez J."/>
        </authorList>
    </citation>
    <scope>NUCLEOTIDE SEQUENCE</scope>
</reference>
<evidence type="ECO:0000256" key="2">
    <source>
        <dbReference type="ARBA" id="ARBA00023004"/>
    </source>
</evidence>
<dbReference type="Gene3D" id="2.20.25.90">
    <property type="entry name" value="ADC-like domains"/>
    <property type="match status" value="1"/>
</dbReference>
<dbReference type="InterPro" id="IPR006311">
    <property type="entry name" value="TAT_signal"/>
</dbReference>
<dbReference type="GO" id="GO:0051536">
    <property type="term" value="F:iron-sulfur cluster binding"/>
    <property type="evidence" value="ECO:0007669"/>
    <property type="project" value="UniProtKB-KW"/>
</dbReference>
<dbReference type="AlphaFoldDB" id="T0ZF24"/>
<dbReference type="InterPro" id="IPR019546">
    <property type="entry name" value="TAT_signal_bac_arc"/>
</dbReference>
<proteinExistence type="predicted"/>
<dbReference type="PROSITE" id="PS51318">
    <property type="entry name" value="TAT"/>
    <property type="match status" value="1"/>
</dbReference>
<reference evidence="5" key="2">
    <citation type="journal article" date="2014" name="ISME J.">
        <title>Microbial stratification in low pH oxic and suboxic macroscopic growths along an acid mine drainage.</title>
        <authorList>
            <person name="Mendez-Garcia C."/>
            <person name="Mesa V."/>
            <person name="Sprenger R.R."/>
            <person name="Richter M."/>
            <person name="Diez M.S."/>
            <person name="Solano J."/>
            <person name="Bargiela R."/>
            <person name="Golyshina O.V."/>
            <person name="Manteca A."/>
            <person name="Ramos J.L."/>
            <person name="Gallego J.R."/>
            <person name="Llorente I."/>
            <person name="Martins Dos Santos V.A."/>
            <person name="Jensen O.N."/>
            <person name="Pelaez A.I."/>
            <person name="Sanchez J."/>
            <person name="Ferrer M."/>
        </authorList>
    </citation>
    <scope>NUCLEOTIDE SEQUENCE</scope>
</reference>
<evidence type="ECO:0000256" key="1">
    <source>
        <dbReference type="ARBA" id="ARBA00022723"/>
    </source>
</evidence>
<accession>T0ZF24</accession>
<dbReference type="SUPFAM" id="SSF53706">
    <property type="entry name" value="Formate dehydrogenase/DMSO reductase, domains 1-3"/>
    <property type="match status" value="1"/>
</dbReference>
<dbReference type="GO" id="GO:0016491">
    <property type="term" value="F:oxidoreductase activity"/>
    <property type="evidence" value="ECO:0007669"/>
    <property type="project" value="UniProtKB-KW"/>
</dbReference>
<keyword evidence="2" id="KW-0408">Iron</keyword>
<keyword evidence="3" id="KW-0411">Iron-sulfur</keyword>
<name>T0ZF24_9ZZZZ</name>
<protein>
    <submittedName>
        <fullName evidence="5">Molybdopterin oxidoreductase Fe4S4 region</fullName>
        <ecNumber evidence="5">1.-.-.-</ecNumber>
    </submittedName>
</protein>
<dbReference type="GO" id="GO:0046872">
    <property type="term" value="F:metal ion binding"/>
    <property type="evidence" value="ECO:0007669"/>
    <property type="project" value="UniProtKB-KW"/>
</dbReference>
<organism evidence="5">
    <name type="scientific">mine drainage metagenome</name>
    <dbReference type="NCBI Taxonomy" id="410659"/>
    <lineage>
        <taxon>unclassified sequences</taxon>
        <taxon>metagenomes</taxon>
        <taxon>ecological metagenomes</taxon>
    </lineage>
</organism>
<dbReference type="PROSITE" id="PS51669">
    <property type="entry name" value="4FE4S_MOW_BIS_MGD"/>
    <property type="match status" value="1"/>
</dbReference>
<dbReference type="Pfam" id="PF10518">
    <property type="entry name" value="TAT_signal"/>
    <property type="match status" value="1"/>
</dbReference>
<gene>
    <name evidence="5" type="ORF">B1A_14467</name>
</gene>
<dbReference type="NCBIfam" id="TIGR01409">
    <property type="entry name" value="TAT_signal_seq"/>
    <property type="match status" value="1"/>
</dbReference>
<evidence type="ECO:0000313" key="5">
    <source>
        <dbReference type="EMBL" id="EQD46781.1"/>
    </source>
</evidence>
<keyword evidence="1" id="KW-0479">Metal-binding</keyword>
<dbReference type="EMBL" id="AUZX01010618">
    <property type="protein sequence ID" value="EQD46781.1"/>
    <property type="molecule type" value="Genomic_DNA"/>
</dbReference>
<keyword evidence="5" id="KW-0560">Oxidoreductase</keyword>
<evidence type="ECO:0000256" key="3">
    <source>
        <dbReference type="ARBA" id="ARBA00023014"/>
    </source>
</evidence>
<dbReference type="Pfam" id="PF04879">
    <property type="entry name" value="Molybdop_Fe4S4"/>
    <property type="match status" value="1"/>
</dbReference>
<feature type="domain" description="4Fe-4S Mo/W bis-MGD-type" evidence="4">
    <location>
        <begin position="54"/>
        <end position="95"/>
    </location>
</feature>
<dbReference type="InterPro" id="IPR006963">
    <property type="entry name" value="Mopterin_OxRdtase_4Fe-4S_dom"/>
</dbReference>